<dbReference type="EMBL" id="LQYT01000064">
    <property type="protein sequence ID" value="KYD16274.1"/>
    <property type="molecule type" value="Genomic_DNA"/>
</dbReference>
<name>A0A150LVD1_9BACI</name>
<accession>A0A150LVD1</accession>
<evidence type="ECO:0000256" key="1">
    <source>
        <dbReference type="SAM" id="MobiDB-lite"/>
    </source>
</evidence>
<dbReference type="AlphaFoldDB" id="A0A150LVD1"/>
<reference evidence="2 3" key="1">
    <citation type="submission" date="2016-01" db="EMBL/GenBank/DDBJ databases">
        <title>Draft Genome Sequences of Seven Thermophilic Sporeformers Isolated from Foods.</title>
        <authorList>
            <person name="Berendsen E.M."/>
            <person name="Wells-Bennik M.H."/>
            <person name="Krawcyk A.O."/>
            <person name="De Jong A."/>
            <person name="Holsappel S."/>
            <person name="Eijlander R.T."/>
            <person name="Kuipers O.P."/>
        </authorList>
    </citation>
    <scope>NUCLEOTIDE SEQUENCE [LARGE SCALE GENOMIC DNA]</scope>
    <source>
        <strain evidence="2 3">B4135</strain>
    </source>
</reference>
<feature type="region of interest" description="Disordered" evidence="1">
    <location>
        <begin position="1"/>
        <end position="55"/>
    </location>
</feature>
<sequence>MRREKSLRHFAGDPFSAADGKGETARQKKNGSSDPQPSEILGESYLPDACADGLS</sequence>
<evidence type="ECO:0000313" key="3">
    <source>
        <dbReference type="Proteomes" id="UP000075683"/>
    </source>
</evidence>
<proteinExistence type="predicted"/>
<comment type="caution">
    <text evidence="2">The sequence shown here is derived from an EMBL/GenBank/DDBJ whole genome shotgun (WGS) entry which is preliminary data.</text>
</comment>
<protein>
    <submittedName>
        <fullName evidence="2">Uncharacterized protein</fullName>
    </submittedName>
</protein>
<evidence type="ECO:0000313" key="2">
    <source>
        <dbReference type="EMBL" id="KYD16274.1"/>
    </source>
</evidence>
<dbReference type="Proteomes" id="UP000075683">
    <property type="component" value="Unassembled WGS sequence"/>
</dbReference>
<gene>
    <name evidence="2" type="ORF">B4135_0180</name>
</gene>
<organism evidence="2 3">
    <name type="scientific">Caldibacillus debilis</name>
    <dbReference type="NCBI Taxonomy" id="301148"/>
    <lineage>
        <taxon>Bacteria</taxon>
        <taxon>Bacillati</taxon>
        <taxon>Bacillota</taxon>
        <taxon>Bacilli</taxon>
        <taxon>Bacillales</taxon>
        <taxon>Bacillaceae</taxon>
        <taxon>Caldibacillus</taxon>
    </lineage>
</organism>